<evidence type="ECO:0000256" key="2">
    <source>
        <dbReference type="ARBA" id="ARBA00022803"/>
    </source>
</evidence>
<dbReference type="RefSeq" id="WP_246109880.1">
    <property type="nucleotide sequence ID" value="NZ_CP036262.1"/>
</dbReference>
<dbReference type="InterPro" id="IPR019734">
    <property type="entry name" value="TPR_rpt"/>
</dbReference>
<feature type="repeat" description="TPR" evidence="3">
    <location>
        <begin position="171"/>
        <end position="204"/>
    </location>
</feature>
<dbReference type="Gene3D" id="1.25.40.10">
    <property type="entry name" value="Tetratricopeptide repeat domain"/>
    <property type="match status" value="4"/>
</dbReference>
<gene>
    <name evidence="6" type="ORF">FF011L_25450</name>
</gene>
<keyword evidence="1" id="KW-0677">Repeat</keyword>
<keyword evidence="2 3" id="KW-0802">TPR repeat</keyword>
<accession>A0A517MFV4</accession>
<feature type="chain" id="PRO_5021818340" evidence="4">
    <location>
        <begin position="28"/>
        <end position="848"/>
    </location>
</feature>
<evidence type="ECO:0000313" key="7">
    <source>
        <dbReference type="Proteomes" id="UP000320672"/>
    </source>
</evidence>
<dbReference type="KEGG" id="rml:FF011L_25450"/>
<evidence type="ECO:0000256" key="3">
    <source>
        <dbReference type="PROSITE-ProRule" id="PRU00339"/>
    </source>
</evidence>
<protein>
    <submittedName>
        <fullName evidence="6">Tetratricopeptide repeat protein</fullName>
    </submittedName>
</protein>
<dbReference type="Pfam" id="PF13485">
    <property type="entry name" value="Peptidase_MA_2"/>
    <property type="match status" value="1"/>
</dbReference>
<dbReference type="InterPro" id="IPR011990">
    <property type="entry name" value="TPR-like_helical_dom_sf"/>
</dbReference>
<organism evidence="6 7">
    <name type="scientific">Roseimaritima multifibrata</name>
    <dbReference type="NCBI Taxonomy" id="1930274"/>
    <lineage>
        <taxon>Bacteria</taxon>
        <taxon>Pseudomonadati</taxon>
        <taxon>Planctomycetota</taxon>
        <taxon>Planctomycetia</taxon>
        <taxon>Pirellulales</taxon>
        <taxon>Pirellulaceae</taxon>
        <taxon>Roseimaritima</taxon>
    </lineage>
</organism>
<dbReference type="SUPFAM" id="SSF48452">
    <property type="entry name" value="TPR-like"/>
    <property type="match status" value="3"/>
</dbReference>
<dbReference type="AlphaFoldDB" id="A0A517MFV4"/>
<feature type="signal peptide" evidence="4">
    <location>
        <begin position="1"/>
        <end position="27"/>
    </location>
</feature>
<dbReference type="InterPro" id="IPR051685">
    <property type="entry name" value="Ycf3/AcsC/BcsC/TPR_MFPF"/>
</dbReference>
<proteinExistence type="predicted"/>
<dbReference type="PANTHER" id="PTHR44943">
    <property type="entry name" value="CELLULOSE SYNTHASE OPERON PROTEIN C"/>
    <property type="match status" value="1"/>
</dbReference>
<reference evidence="6 7" key="1">
    <citation type="submission" date="2019-02" db="EMBL/GenBank/DDBJ databases">
        <title>Deep-cultivation of Planctomycetes and their phenomic and genomic characterization uncovers novel biology.</title>
        <authorList>
            <person name="Wiegand S."/>
            <person name="Jogler M."/>
            <person name="Boedeker C."/>
            <person name="Pinto D."/>
            <person name="Vollmers J."/>
            <person name="Rivas-Marin E."/>
            <person name="Kohn T."/>
            <person name="Peeters S.H."/>
            <person name="Heuer A."/>
            <person name="Rast P."/>
            <person name="Oberbeckmann S."/>
            <person name="Bunk B."/>
            <person name="Jeske O."/>
            <person name="Meyerdierks A."/>
            <person name="Storesund J.E."/>
            <person name="Kallscheuer N."/>
            <person name="Luecker S."/>
            <person name="Lage O.M."/>
            <person name="Pohl T."/>
            <person name="Merkel B.J."/>
            <person name="Hornburger P."/>
            <person name="Mueller R.-W."/>
            <person name="Bruemmer F."/>
            <person name="Labrenz M."/>
            <person name="Spormann A.M."/>
            <person name="Op den Camp H."/>
            <person name="Overmann J."/>
            <person name="Amann R."/>
            <person name="Jetten M.S.M."/>
            <person name="Mascher T."/>
            <person name="Medema M.H."/>
            <person name="Devos D.P."/>
            <person name="Kaster A.-K."/>
            <person name="Ovreas L."/>
            <person name="Rohde M."/>
            <person name="Galperin M.Y."/>
            <person name="Jogler C."/>
        </authorList>
    </citation>
    <scope>NUCLEOTIDE SEQUENCE [LARGE SCALE GENOMIC DNA]</scope>
    <source>
        <strain evidence="6 7">FF011L</strain>
    </source>
</reference>
<dbReference type="Proteomes" id="UP000320672">
    <property type="component" value="Chromosome"/>
</dbReference>
<keyword evidence="4" id="KW-0732">Signal</keyword>
<evidence type="ECO:0000256" key="1">
    <source>
        <dbReference type="ARBA" id="ARBA00022737"/>
    </source>
</evidence>
<evidence type="ECO:0000259" key="5">
    <source>
        <dbReference type="Pfam" id="PF13485"/>
    </source>
</evidence>
<dbReference type="InterPro" id="IPR039568">
    <property type="entry name" value="Peptidase_MA-like_dom"/>
</dbReference>
<keyword evidence="7" id="KW-1185">Reference proteome</keyword>
<sequence length="848" mass="94957" precursor="true">MHRRTCSILVVWLALSLGGIGAAVVTAADFGAAQSHFDAGEYEACNEIAADAVEAGIWNVRWPMLLIRCQLTTGQYAEALETFEAANKRFTFNALPLQIMGIEVYRMNNLQEQAEQERARIEGKIRQSLGRFMNKDSLLAIGRYLADQGEDARKILELFYDRVIESDPKFADAYVAATELALLKNDFKLAAENIETAIKLSPDDPQLYFLKAKAWEPTDSQQVEAALQIALDKNPKHIPSLLLLAERAIDGEQYPKAEKRLAEILTINPRFPQAFAFRAVIAHLQGNENLEKEERAAALEIWEQNPEVDHLIGRELSQKYRFAEGAEYQRQALVLQPSSSRIAFQLAQDLLHLGDDEAGWALVEQTQEQDPYNVVAFNLIKLHDALADYEVLEEDGILLRMDKREAAIYGDQAMQLLQAAKSTLCAKYEVQPEKRVIVEIFPSQKDFAIRTFGLPGGEGYLGVCFGRLITANSPASQGAAPANWQSVLWHEFCHVATLEKTRNRMPRWLSEGISVYEERQQNPRWGEQMNPVYREWILGEELTPVSELSNAFLTPKSALHVQFAYYQSSLVVDFFVERYGLPALLKVLTDLGAGMPINEALQRHSGSLDALNAEFAAYAAEIANAYGPEVDWERPEQQPLDSELAKALLKESPDNYWALRFLAKQAVSEQDAVAAAPYLDRLDELLPEDVSDGCATALRAELAQQVGDGPKERSYRQHLVDHRPADLVSLRRLAELAAEEEDWQAVRNAAEAILAVQPLLPDGHQWLADSGQANEQPADVVRGLQALSNLDPVDPAGLFFRWGEALLQIDQPAAAKRKLLIALEYAPRYRDAYRLLDTIPSEVEKESP</sequence>
<feature type="domain" description="Peptidase MA-like" evidence="5">
    <location>
        <begin position="485"/>
        <end position="614"/>
    </location>
</feature>
<evidence type="ECO:0000313" key="6">
    <source>
        <dbReference type="EMBL" id="QDS93772.1"/>
    </source>
</evidence>
<evidence type="ECO:0000256" key="4">
    <source>
        <dbReference type="SAM" id="SignalP"/>
    </source>
</evidence>
<name>A0A517MFV4_9BACT</name>
<dbReference type="EMBL" id="CP036262">
    <property type="protein sequence ID" value="QDS93772.1"/>
    <property type="molecule type" value="Genomic_DNA"/>
</dbReference>
<dbReference type="PANTHER" id="PTHR44943:SF8">
    <property type="entry name" value="TPR REPEAT-CONTAINING PROTEIN MJ0263"/>
    <property type="match status" value="1"/>
</dbReference>
<dbReference type="PROSITE" id="PS50005">
    <property type="entry name" value="TPR"/>
    <property type="match status" value="1"/>
</dbReference>